<keyword evidence="2" id="KW-1185">Reference proteome</keyword>
<dbReference type="EMBL" id="JANCYU010000027">
    <property type="protein sequence ID" value="KAK4525024.1"/>
    <property type="molecule type" value="Genomic_DNA"/>
</dbReference>
<gene>
    <name evidence="1" type="ORF">GAYE_SCF07G2928</name>
</gene>
<name>A0AAV9IC91_9RHOD</name>
<evidence type="ECO:0000313" key="2">
    <source>
        <dbReference type="Proteomes" id="UP001300502"/>
    </source>
</evidence>
<sequence length="122" mass="14342">MNDDSLALANLQQRLLQLLKQFGDFYRGLANISEEGEKDLENILEDILSELSQVKQRFHEHIENLKPVTVVERNAQSSQIRLLLLESHLARTRFVQRDHSTEKYVSFAKRKRFQVLWTHLLG</sequence>
<accession>A0AAV9IC91</accession>
<dbReference type="AlphaFoldDB" id="A0AAV9IC91"/>
<dbReference type="Proteomes" id="UP001300502">
    <property type="component" value="Unassembled WGS sequence"/>
</dbReference>
<proteinExistence type="predicted"/>
<reference evidence="1 2" key="1">
    <citation type="submission" date="2022-07" db="EMBL/GenBank/DDBJ databases">
        <title>Genome-wide signatures of adaptation to extreme environments.</title>
        <authorList>
            <person name="Cho C.H."/>
            <person name="Yoon H.S."/>
        </authorList>
    </citation>
    <scope>NUCLEOTIDE SEQUENCE [LARGE SCALE GENOMIC DNA]</scope>
    <source>
        <strain evidence="1 2">108.79 E11</strain>
    </source>
</reference>
<comment type="caution">
    <text evidence="1">The sequence shown here is derived from an EMBL/GenBank/DDBJ whole genome shotgun (WGS) entry which is preliminary data.</text>
</comment>
<organism evidence="1 2">
    <name type="scientific">Galdieria yellowstonensis</name>
    <dbReference type="NCBI Taxonomy" id="3028027"/>
    <lineage>
        <taxon>Eukaryota</taxon>
        <taxon>Rhodophyta</taxon>
        <taxon>Bangiophyceae</taxon>
        <taxon>Galdieriales</taxon>
        <taxon>Galdieriaceae</taxon>
        <taxon>Galdieria</taxon>
    </lineage>
</organism>
<evidence type="ECO:0000313" key="1">
    <source>
        <dbReference type="EMBL" id="KAK4525024.1"/>
    </source>
</evidence>
<protein>
    <submittedName>
        <fullName evidence="1">Uncharacterized protein</fullName>
    </submittedName>
</protein>